<dbReference type="SUPFAM" id="SSF55252">
    <property type="entry name" value="C-terminal domain of arginine repressor"/>
    <property type="match status" value="1"/>
</dbReference>
<dbReference type="Proteomes" id="UP000823877">
    <property type="component" value="Unassembled WGS sequence"/>
</dbReference>
<comment type="caution">
    <text evidence="11">The sequence shown here is derived from an EMBL/GenBank/DDBJ whole genome shotgun (WGS) entry which is preliminary data.</text>
</comment>
<comment type="subcellular location">
    <subcellularLocation>
        <location evidence="1 7">Cytoplasm</location>
    </subcellularLocation>
</comment>
<dbReference type="SUPFAM" id="SSF46785">
    <property type="entry name" value="Winged helix' DNA-binding domain"/>
    <property type="match status" value="1"/>
</dbReference>
<gene>
    <name evidence="7 11" type="primary">argR</name>
    <name evidence="11" type="ORF">IAA37_06285</name>
</gene>
<dbReference type="Pfam" id="PF01316">
    <property type="entry name" value="Arg_repressor"/>
    <property type="match status" value="1"/>
</dbReference>
<evidence type="ECO:0000259" key="10">
    <source>
        <dbReference type="Pfam" id="PF02863"/>
    </source>
</evidence>
<keyword evidence="6 7" id="KW-0804">Transcription</keyword>
<dbReference type="GO" id="GO:1900079">
    <property type="term" value="P:regulation of arginine biosynthetic process"/>
    <property type="evidence" value="ECO:0007669"/>
    <property type="project" value="UniProtKB-UniRule"/>
</dbReference>
<sequence>MKKRRLAKIIELIGTYKIETQEELQAYLKESGFDVTQATISRDIKELRLVKELSEEGRYVYSTGVRDQRGESDFRMSGILNESIISVEYAVNMVCIKCCSGTAGAVCAAIDSARWIGVLGTIAGDDTIFVLCRNEKAARVFTSNLEKVINVKNH</sequence>
<evidence type="ECO:0000256" key="4">
    <source>
        <dbReference type="ARBA" id="ARBA00023015"/>
    </source>
</evidence>
<organism evidence="11 12">
    <name type="scientific">Candidatus Eubacterium faecale</name>
    <dbReference type="NCBI Taxonomy" id="2838568"/>
    <lineage>
        <taxon>Bacteria</taxon>
        <taxon>Bacillati</taxon>
        <taxon>Bacillota</taxon>
        <taxon>Clostridia</taxon>
        <taxon>Eubacteriales</taxon>
        <taxon>Eubacteriaceae</taxon>
        <taxon>Eubacterium</taxon>
    </lineage>
</organism>
<evidence type="ECO:0000256" key="2">
    <source>
        <dbReference type="ARBA" id="ARBA00008316"/>
    </source>
</evidence>
<evidence type="ECO:0000256" key="3">
    <source>
        <dbReference type="ARBA" id="ARBA00022490"/>
    </source>
</evidence>
<feature type="domain" description="Arginine repressor C-terminal" evidence="10">
    <location>
        <begin position="80"/>
        <end position="146"/>
    </location>
</feature>
<dbReference type="Gene3D" id="3.30.1360.40">
    <property type="match status" value="1"/>
</dbReference>
<dbReference type="InterPro" id="IPR020900">
    <property type="entry name" value="Arg_repress_DNA-bd"/>
</dbReference>
<evidence type="ECO:0000259" key="9">
    <source>
        <dbReference type="Pfam" id="PF01316"/>
    </source>
</evidence>
<dbReference type="GO" id="GO:0006526">
    <property type="term" value="P:L-arginine biosynthetic process"/>
    <property type="evidence" value="ECO:0007669"/>
    <property type="project" value="UniProtKB-KW"/>
</dbReference>
<dbReference type="HAMAP" id="MF_00173">
    <property type="entry name" value="Arg_repressor"/>
    <property type="match status" value="1"/>
</dbReference>
<evidence type="ECO:0000313" key="12">
    <source>
        <dbReference type="Proteomes" id="UP000823877"/>
    </source>
</evidence>
<evidence type="ECO:0000313" key="11">
    <source>
        <dbReference type="EMBL" id="HJB75265.1"/>
    </source>
</evidence>
<dbReference type="Pfam" id="PF02863">
    <property type="entry name" value="Arg_repressor_C"/>
    <property type="match status" value="1"/>
</dbReference>
<dbReference type="GO" id="GO:0005737">
    <property type="term" value="C:cytoplasm"/>
    <property type="evidence" value="ECO:0007669"/>
    <property type="project" value="UniProtKB-SubCell"/>
</dbReference>
<dbReference type="Gene3D" id="1.10.10.10">
    <property type="entry name" value="Winged helix-like DNA-binding domain superfamily/Winged helix DNA-binding domain"/>
    <property type="match status" value="1"/>
</dbReference>
<keyword evidence="7" id="KW-0028">Amino-acid biosynthesis</keyword>
<keyword evidence="7" id="KW-0678">Repressor</keyword>
<keyword evidence="5 7" id="KW-0238">DNA-binding</keyword>
<keyword evidence="4 7" id="KW-0805">Transcription regulation</keyword>
<dbReference type="PRINTS" id="PR01467">
    <property type="entry name" value="ARGREPRESSOR"/>
</dbReference>
<dbReference type="InterPro" id="IPR036390">
    <property type="entry name" value="WH_DNA-bd_sf"/>
</dbReference>
<dbReference type="GO" id="GO:0051259">
    <property type="term" value="P:protein complex oligomerization"/>
    <property type="evidence" value="ECO:0007669"/>
    <property type="project" value="InterPro"/>
</dbReference>
<dbReference type="InterPro" id="IPR036251">
    <property type="entry name" value="Arg_repress_C_sf"/>
</dbReference>
<protein>
    <recommendedName>
        <fullName evidence="7 8">Arginine repressor</fullName>
    </recommendedName>
</protein>
<reference evidence="11" key="2">
    <citation type="submission" date="2021-04" db="EMBL/GenBank/DDBJ databases">
        <authorList>
            <person name="Gilroy R."/>
        </authorList>
    </citation>
    <scope>NUCLEOTIDE SEQUENCE</scope>
    <source>
        <strain evidence="11">CHK188-16595</strain>
    </source>
</reference>
<comment type="pathway">
    <text evidence="7">Amino-acid biosynthesis; L-arginine biosynthesis [regulation].</text>
</comment>
<comment type="similarity">
    <text evidence="2 7">Belongs to the ArgR family.</text>
</comment>
<evidence type="ECO:0000256" key="8">
    <source>
        <dbReference type="NCBIfam" id="TIGR01529"/>
    </source>
</evidence>
<dbReference type="GO" id="GO:0003677">
    <property type="term" value="F:DNA binding"/>
    <property type="evidence" value="ECO:0007669"/>
    <property type="project" value="UniProtKB-KW"/>
</dbReference>
<name>A0A9D2MI62_9FIRM</name>
<keyword evidence="7" id="KW-0055">Arginine biosynthesis</keyword>
<evidence type="ECO:0000256" key="6">
    <source>
        <dbReference type="ARBA" id="ARBA00023163"/>
    </source>
</evidence>
<feature type="domain" description="Arginine repressor DNA-binding" evidence="9">
    <location>
        <begin position="2"/>
        <end position="62"/>
    </location>
</feature>
<dbReference type="PANTHER" id="PTHR34471:SF1">
    <property type="entry name" value="ARGININE REPRESSOR"/>
    <property type="match status" value="1"/>
</dbReference>
<comment type="function">
    <text evidence="7">Regulates arginine biosynthesis genes.</text>
</comment>
<keyword evidence="3 7" id="KW-0963">Cytoplasm</keyword>
<dbReference type="PANTHER" id="PTHR34471">
    <property type="entry name" value="ARGININE REPRESSOR"/>
    <property type="match status" value="1"/>
</dbReference>
<evidence type="ECO:0000256" key="1">
    <source>
        <dbReference type="ARBA" id="ARBA00004496"/>
    </source>
</evidence>
<dbReference type="AlphaFoldDB" id="A0A9D2MI62"/>
<accession>A0A9D2MI62</accession>
<dbReference type="GO" id="GO:0034618">
    <property type="term" value="F:arginine binding"/>
    <property type="evidence" value="ECO:0007669"/>
    <property type="project" value="InterPro"/>
</dbReference>
<evidence type="ECO:0000256" key="7">
    <source>
        <dbReference type="HAMAP-Rule" id="MF_00173"/>
    </source>
</evidence>
<dbReference type="InterPro" id="IPR001669">
    <property type="entry name" value="Arg_repress"/>
</dbReference>
<reference evidence="11" key="1">
    <citation type="journal article" date="2021" name="PeerJ">
        <title>Extensive microbial diversity within the chicken gut microbiome revealed by metagenomics and culture.</title>
        <authorList>
            <person name="Gilroy R."/>
            <person name="Ravi A."/>
            <person name="Getino M."/>
            <person name="Pursley I."/>
            <person name="Horton D.L."/>
            <person name="Alikhan N.F."/>
            <person name="Baker D."/>
            <person name="Gharbi K."/>
            <person name="Hall N."/>
            <person name="Watson M."/>
            <person name="Adriaenssens E.M."/>
            <person name="Foster-Nyarko E."/>
            <person name="Jarju S."/>
            <person name="Secka A."/>
            <person name="Antonio M."/>
            <person name="Oren A."/>
            <person name="Chaudhuri R.R."/>
            <person name="La Ragione R."/>
            <person name="Hildebrand F."/>
            <person name="Pallen M.J."/>
        </authorList>
    </citation>
    <scope>NUCLEOTIDE SEQUENCE</scope>
    <source>
        <strain evidence="11">CHK188-16595</strain>
    </source>
</reference>
<dbReference type="InterPro" id="IPR036388">
    <property type="entry name" value="WH-like_DNA-bd_sf"/>
</dbReference>
<dbReference type="EMBL" id="DWXN01000012">
    <property type="protein sequence ID" value="HJB75265.1"/>
    <property type="molecule type" value="Genomic_DNA"/>
</dbReference>
<dbReference type="InterPro" id="IPR020899">
    <property type="entry name" value="Arg_repress_C"/>
</dbReference>
<proteinExistence type="inferred from homology"/>
<dbReference type="GO" id="GO:0003700">
    <property type="term" value="F:DNA-binding transcription factor activity"/>
    <property type="evidence" value="ECO:0007669"/>
    <property type="project" value="UniProtKB-UniRule"/>
</dbReference>
<evidence type="ECO:0000256" key="5">
    <source>
        <dbReference type="ARBA" id="ARBA00023125"/>
    </source>
</evidence>
<dbReference type="NCBIfam" id="TIGR01529">
    <property type="entry name" value="argR_whole"/>
    <property type="match status" value="1"/>
</dbReference>